<dbReference type="Proteomes" id="UP000623419">
    <property type="component" value="Unassembled WGS sequence"/>
</dbReference>
<comment type="caution">
    <text evidence="1">The sequence shown here is derived from an EMBL/GenBank/DDBJ whole genome shotgun (WGS) entry which is preliminary data.</text>
</comment>
<dbReference type="InterPro" id="IPR029058">
    <property type="entry name" value="AB_hydrolase_fold"/>
</dbReference>
<organism evidence="1 2">
    <name type="scientific">Arenimonas soli</name>
    <dbReference type="NCBI Taxonomy" id="2269504"/>
    <lineage>
        <taxon>Bacteria</taxon>
        <taxon>Pseudomonadati</taxon>
        <taxon>Pseudomonadota</taxon>
        <taxon>Gammaproteobacteria</taxon>
        <taxon>Lysobacterales</taxon>
        <taxon>Lysobacteraceae</taxon>
        <taxon>Arenimonas</taxon>
    </lineage>
</organism>
<evidence type="ECO:0000313" key="2">
    <source>
        <dbReference type="Proteomes" id="UP000623419"/>
    </source>
</evidence>
<protein>
    <recommendedName>
        <fullName evidence="3">Alpha/beta hydrolase</fullName>
    </recommendedName>
</protein>
<evidence type="ECO:0008006" key="3">
    <source>
        <dbReference type="Google" id="ProtNLM"/>
    </source>
</evidence>
<dbReference type="SUPFAM" id="SSF53474">
    <property type="entry name" value="alpha/beta-Hydrolases"/>
    <property type="match status" value="1"/>
</dbReference>
<name>A0ABQ1HCC9_9GAMM</name>
<accession>A0ABQ1HCC9</accession>
<sequence length="59" mass="6568">MVLQAANDRVIPAASTRRLVASLPRPPRLRVQEGADHDSALTTEAEWDALVRFLEDVSR</sequence>
<evidence type="ECO:0000313" key="1">
    <source>
        <dbReference type="EMBL" id="GGA70868.1"/>
    </source>
</evidence>
<gene>
    <name evidence="1" type="ORF">GCM10011521_06240</name>
</gene>
<reference evidence="2" key="1">
    <citation type="journal article" date="2019" name="Int. J. Syst. Evol. Microbiol.">
        <title>The Global Catalogue of Microorganisms (GCM) 10K type strain sequencing project: providing services to taxonomists for standard genome sequencing and annotation.</title>
        <authorList>
            <consortium name="The Broad Institute Genomics Platform"/>
            <consortium name="The Broad Institute Genome Sequencing Center for Infectious Disease"/>
            <person name="Wu L."/>
            <person name="Ma J."/>
        </authorList>
    </citation>
    <scope>NUCLEOTIDE SEQUENCE [LARGE SCALE GENOMIC DNA]</scope>
    <source>
        <strain evidence="2">CGMCC 1.15905</strain>
    </source>
</reference>
<dbReference type="Gene3D" id="3.40.50.1820">
    <property type="entry name" value="alpha/beta hydrolase"/>
    <property type="match status" value="1"/>
</dbReference>
<keyword evidence="2" id="KW-1185">Reference proteome</keyword>
<proteinExistence type="predicted"/>
<dbReference type="EMBL" id="BMKC01000001">
    <property type="protein sequence ID" value="GGA70868.1"/>
    <property type="molecule type" value="Genomic_DNA"/>
</dbReference>